<dbReference type="EMBL" id="AMCV02000023">
    <property type="protein sequence ID" value="TDZ18586.1"/>
    <property type="molecule type" value="Genomic_DNA"/>
</dbReference>
<evidence type="ECO:0000313" key="2">
    <source>
        <dbReference type="EMBL" id="TDZ18586.1"/>
    </source>
</evidence>
<comment type="caution">
    <text evidence="2">The sequence shown here is derived from an EMBL/GenBank/DDBJ whole genome shotgun (WGS) entry which is preliminary data.</text>
</comment>
<sequence length="134" mass="14599">MGVAGLVVAIVALSPALASQHLGEESVAQAQEANDLARWSAMKDYIQFRREQLEHGKSSRLCRAFAALPLPPPPHIELPSARKLRNPCTLLLLLLPALNILYQQLQMADSPLDLELGLHEPGFTLISSQSVRSA</sequence>
<name>A0A484FLD5_COLOR</name>
<accession>A0A484FLD5</accession>
<feature type="signal peptide" evidence="1">
    <location>
        <begin position="1"/>
        <end position="18"/>
    </location>
</feature>
<feature type="chain" id="PRO_5019795312" evidence="1">
    <location>
        <begin position="19"/>
        <end position="134"/>
    </location>
</feature>
<protein>
    <submittedName>
        <fullName evidence="2">Uncharacterized protein</fullName>
    </submittedName>
</protein>
<evidence type="ECO:0000256" key="1">
    <source>
        <dbReference type="SAM" id="SignalP"/>
    </source>
</evidence>
<proteinExistence type="predicted"/>
<organism evidence="2 3">
    <name type="scientific">Colletotrichum orbiculare (strain 104-T / ATCC 96160 / CBS 514.97 / LARS 414 / MAFF 240422)</name>
    <name type="common">Cucumber anthracnose fungus</name>
    <name type="synonym">Colletotrichum lagenarium</name>
    <dbReference type="NCBI Taxonomy" id="1213857"/>
    <lineage>
        <taxon>Eukaryota</taxon>
        <taxon>Fungi</taxon>
        <taxon>Dikarya</taxon>
        <taxon>Ascomycota</taxon>
        <taxon>Pezizomycotina</taxon>
        <taxon>Sordariomycetes</taxon>
        <taxon>Hypocreomycetidae</taxon>
        <taxon>Glomerellales</taxon>
        <taxon>Glomerellaceae</taxon>
        <taxon>Colletotrichum</taxon>
        <taxon>Colletotrichum orbiculare species complex</taxon>
    </lineage>
</organism>
<reference evidence="3" key="2">
    <citation type="journal article" date="2019" name="Mol. Plant Microbe Interact.">
        <title>Genome sequence resources for four phytopathogenic fungi from the Colletotrichum orbiculare species complex.</title>
        <authorList>
            <person name="Gan P."/>
            <person name="Tsushima A."/>
            <person name="Narusaka M."/>
            <person name="Narusaka Y."/>
            <person name="Takano Y."/>
            <person name="Kubo Y."/>
            <person name="Shirasu K."/>
        </authorList>
    </citation>
    <scope>GENOME REANNOTATION</scope>
    <source>
        <strain evidence="3">104-T / ATCC 96160 / CBS 514.97 / LARS 414 / MAFF 240422</strain>
    </source>
</reference>
<keyword evidence="1" id="KW-0732">Signal</keyword>
<reference evidence="3" key="1">
    <citation type="journal article" date="2013" name="New Phytol.">
        <title>Comparative genomic and transcriptomic analyses reveal the hemibiotrophic stage shift of Colletotrichum fungi.</title>
        <authorList>
            <person name="Gan P."/>
            <person name="Ikeda K."/>
            <person name="Irieda H."/>
            <person name="Narusaka M."/>
            <person name="O'Connell R.J."/>
            <person name="Narusaka Y."/>
            <person name="Takano Y."/>
            <person name="Kubo Y."/>
            <person name="Shirasu K."/>
        </authorList>
    </citation>
    <scope>NUCLEOTIDE SEQUENCE [LARGE SCALE GENOMIC DNA]</scope>
    <source>
        <strain evidence="3">104-T / ATCC 96160 / CBS 514.97 / LARS 414 / MAFF 240422</strain>
    </source>
</reference>
<dbReference type="Proteomes" id="UP000014480">
    <property type="component" value="Unassembled WGS sequence"/>
</dbReference>
<keyword evidence="3" id="KW-1185">Reference proteome</keyword>
<dbReference type="AlphaFoldDB" id="A0A484FLD5"/>
<evidence type="ECO:0000313" key="3">
    <source>
        <dbReference type="Proteomes" id="UP000014480"/>
    </source>
</evidence>
<gene>
    <name evidence="2" type="ORF">Cob_v008547</name>
</gene>